<gene>
    <name evidence="1" type="ORF">H4696_008453</name>
</gene>
<protein>
    <submittedName>
        <fullName evidence="1">Uncharacterized protein</fullName>
    </submittedName>
</protein>
<name>A0ABR9IDU4_9PSEU</name>
<reference evidence="1 2" key="1">
    <citation type="submission" date="2020-10" db="EMBL/GenBank/DDBJ databases">
        <title>Sequencing the genomes of 1000 actinobacteria strains.</title>
        <authorList>
            <person name="Klenk H.-P."/>
        </authorList>
    </citation>
    <scope>NUCLEOTIDE SEQUENCE [LARGE SCALE GENOMIC DNA]</scope>
    <source>
        <strain evidence="1 2">DSM 44653</strain>
    </source>
</reference>
<evidence type="ECO:0000313" key="1">
    <source>
        <dbReference type="EMBL" id="MBE1501353.1"/>
    </source>
</evidence>
<dbReference type="RefSeq" id="WP_086862032.1">
    <property type="nucleotide sequence ID" value="NZ_JADBEG010000001.1"/>
</dbReference>
<sequence length="116" mass="12849">MSLQEGRKDRDAGVDAVLSADVAAHRGDRDRVEKPFYFLVRSGSPFTADHVDKLVSTDGGGPYNRLLIAVVMLTAARRGEITEVFDRRPVASTRRSRHGAKLRWWRGITAENEAAA</sequence>
<proteinExistence type="predicted"/>
<keyword evidence="2" id="KW-1185">Reference proteome</keyword>
<organism evidence="1 2">
    <name type="scientific">Amycolatopsis lexingtonensis</name>
    <dbReference type="NCBI Taxonomy" id="218822"/>
    <lineage>
        <taxon>Bacteria</taxon>
        <taxon>Bacillati</taxon>
        <taxon>Actinomycetota</taxon>
        <taxon>Actinomycetes</taxon>
        <taxon>Pseudonocardiales</taxon>
        <taxon>Pseudonocardiaceae</taxon>
        <taxon>Amycolatopsis</taxon>
    </lineage>
</organism>
<evidence type="ECO:0000313" key="2">
    <source>
        <dbReference type="Proteomes" id="UP000631670"/>
    </source>
</evidence>
<dbReference type="Proteomes" id="UP000631670">
    <property type="component" value="Unassembled WGS sequence"/>
</dbReference>
<accession>A0ABR9IDU4</accession>
<dbReference type="EMBL" id="JADBEG010000001">
    <property type="protein sequence ID" value="MBE1501353.1"/>
    <property type="molecule type" value="Genomic_DNA"/>
</dbReference>
<comment type="caution">
    <text evidence="1">The sequence shown here is derived from an EMBL/GenBank/DDBJ whole genome shotgun (WGS) entry which is preliminary data.</text>
</comment>